<gene>
    <name evidence="4" type="ORF">SMAR0320_LOCUS7230</name>
</gene>
<keyword evidence="1" id="KW-0343">GTPase activation</keyword>
<dbReference type="EMBL" id="HBGZ01010121">
    <property type="protein sequence ID" value="CAD9591766.1"/>
    <property type="molecule type" value="Transcribed_RNA"/>
</dbReference>
<dbReference type="GO" id="GO:0005829">
    <property type="term" value="C:cytosol"/>
    <property type="evidence" value="ECO:0007669"/>
    <property type="project" value="TreeGrafter"/>
</dbReference>
<dbReference type="SUPFAM" id="SSF52047">
    <property type="entry name" value="RNI-like"/>
    <property type="match status" value="1"/>
</dbReference>
<protein>
    <submittedName>
        <fullName evidence="4">Uncharacterized protein</fullName>
    </submittedName>
</protein>
<evidence type="ECO:0000256" key="1">
    <source>
        <dbReference type="ARBA" id="ARBA00022468"/>
    </source>
</evidence>
<reference evidence="4" key="1">
    <citation type="submission" date="2021-01" db="EMBL/GenBank/DDBJ databases">
        <authorList>
            <person name="Corre E."/>
            <person name="Pelletier E."/>
            <person name="Niang G."/>
            <person name="Scheremetjew M."/>
            <person name="Finn R."/>
            <person name="Kale V."/>
            <person name="Holt S."/>
            <person name="Cochrane G."/>
            <person name="Meng A."/>
            <person name="Brown T."/>
            <person name="Cohen L."/>
        </authorList>
    </citation>
    <scope>NUCLEOTIDE SEQUENCE</scope>
    <source>
        <strain evidence="4">SM1012Den-03</strain>
    </source>
</reference>
<dbReference type="Pfam" id="PF13516">
    <property type="entry name" value="LRR_6"/>
    <property type="match status" value="3"/>
</dbReference>
<dbReference type="GO" id="GO:0005634">
    <property type="term" value="C:nucleus"/>
    <property type="evidence" value="ECO:0007669"/>
    <property type="project" value="TreeGrafter"/>
</dbReference>
<evidence type="ECO:0000256" key="2">
    <source>
        <dbReference type="ARBA" id="ARBA00022614"/>
    </source>
</evidence>
<dbReference type="InterPro" id="IPR001611">
    <property type="entry name" value="Leu-rich_rpt"/>
</dbReference>
<dbReference type="SMART" id="SM00368">
    <property type="entry name" value="LRR_RI"/>
    <property type="match status" value="3"/>
</dbReference>
<dbReference type="Gene3D" id="3.80.10.10">
    <property type="entry name" value="Ribonuclease Inhibitor"/>
    <property type="match status" value="1"/>
</dbReference>
<organism evidence="4">
    <name type="scientific">Skeletonema marinoi</name>
    <dbReference type="NCBI Taxonomy" id="267567"/>
    <lineage>
        <taxon>Eukaryota</taxon>
        <taxon>Sar</taxon>
        <taxon>Stramenopiles</taxon>
        <taxon>Ochrophyta</taxon>
        <taxon>Bacillariophyta</taxon>
        <taxon>Coscinodiscophyceae</taxon>
        <taxon>Thalassiosirophycidae</taxon>
        <taxon>Thalassiosirales</taxon>
        <taxon>Skeletonemataceae</taxon>
        <taxon>Skeletonema</taxon>
        <taxon>Skeletonema marinoi-dohrnii complex</taxon>
    </lineage>
</organism>
<dbReference type="PANTHER" id="PTHR24113">
    <property type="entry name" value="RAN GTPASE-ACTIVATING PROTEIN 1"/>
    <property type="match status" value="1"/>
</dbReference>
<accession>A0A7S2L0I4</accession>
<dbReference type="AlphaFoldDB" id="A0A7S2L0I4"/>
<dbReference type="GO" id="GO:0006913">
    <property type="term" value="P:nucleocytoplasmic transport"/>
    <property type="evidence" value="ECO:0007669"/>
    <property type="project" value="TreeGrafter"/>
</dbReference>
<evidence type="ECO:0000313" key="4">
    <source>
        <dbReference type="EMBL" id="CAD9591766.1"/>
    </source>
</evidence>
<dbReference type="PANTHER" id="PTHR24113:SF12">
    <property type="entry name" value="RAN GTPASE-ACTIVATING PROTEIN 1"/>
    <property type="match status" value="1"/>
</dbReference>
<dbReference type="GO" id="GO:0005096">
    <property type="term" value="F:GTPase activator activity"/>
    <property type="evidence" value="ECO:0007669"/>
    <property type="project" value="UniProtKB-KW"/>
</dbReference>
<dbReference type="GO" id="GO:0031267">
    <property type="term" value="F:small GTPase binding"/>
    <property type="evidence" value="ECO:0007669"/>
    <property type="project" value="TreeGrafter"/>
</dbReference>
<keyword evidence="3" id="KW-0677">Repeat</keyword>
<dbReference type="InterPro" id="IPR032675">
    <property type="entry name" value="LRR_dom_sf"/>
</dbReference>
<dbReference type="GO" id="GO:0048471">
    <property type="term" value="C:perinuclear region of cytoplasm"/>
    <property type="evidence" value="ECO:0007669"/>
    <property type="project" value="TreeGrafter"/>
</dbReference>
<sequence>MPPLETEYALMPAIVRLEQRDCRLSSIDLRGKGKRRSDGDDALIKEAAPSPLIEKFALALKYYDRPELKSLALHNQFLDPIELPLMFDALRFIPTLESLVLFHHDLGDSGVQLLMQALLGSKEETTPLKELYLSHCGITCKGAAEIADALHQSSSTANCTSNSNCKLSCLQVLSLGSNQIKPEGALCLAKAFALYPPLHRIVLHGNKDIPGEMKDEFKKHFIFYQAMIPTGWQRNTPRSQRTTPASTITNPSTIAMAVLSPLILPHVQRRWQKDRVLIRPYDELRRQLKHEMYKKGSTFVDSESQLKLMPDILAYIAREGMCLKQTSLNSHFDYLTGGRVKLCHSIGCASCPACACTGLNDVYELLHRMPHLLCLLRNRVHS</sequence>
<name>A0A7S2L0I4_9STRA</name>
<proteinExistence type="predicted"/>
<evidence type="ECO:0000256" key="3">
    <source>
        <dbReference type="ARBA" id="ARBA00022737"/>
    </source>
</evidence>
<keyword evidence="2" id="KW-0433">Leucine-rich repeat</keyword>
<dbReference type="InterPro" id="IPR027038">
    <property type="entry name" value="RanGap"/>
</dbReference>